<dbReference type="SUPFAM" id="SSF52540">
    <property type="entry name" value="P-loop containing nucleoside triphosphate hydrolases"/>
    <property type="match status" value="1"/>
</dbReference>
<dbReference type="GO" id="GO:0016787">
    <property type="term" value="F:hydrolase activity"/>
    <property type="evidence" value="ECO:0007669"/>
    <property type="project" value="UniProtKB-KW"/>
</dbReference>
<dbReference type="EMBL" id="PJEX01000051">
    <property type="protein sequence ID" value="TKW57053.1"/>
    <property type="molecule type" value="Genomic_DNA"/>
</dbReference>
<evidence type="ECO:0000313" key="12">
    <source>
        <dbReference type="EMBL" id="TKW57053.1"/>
    </source>
</evidence>
<dbReference type="InterPro" id="IPR002347">
    <property type="entry name" value="SDR_fam"/>
</dbReference>
<feature type="domain" description="Helicase ATP-binding" evidence="10">
    <location>
        <begin position="400"/>
        <end position="577"/>
    </location>
</feature>
<name>A0A4U6XMW4_9PEZI</name>
<evidence type="ECO:0000259" key="10">
    <source>
        <dbReference type="PROSITE" id="PS51192"/>
    </source>
</evidence>
<dbReference type="CDD" id="cd17982">
    <property type="entry name" value="DEXHc_DHX37"/>
    <property type="match status" value="1"/>
</dbReference>
<dbReference type="PRINTS" id="PR00080">
    <property type="entry name" value="SDRFAMILY"/>
</dbReference>
<dbReference type="PANTHER" id="PTHR18934:SF99">
    <property type="entry name" value="ATP-DEPENDENT RNA HELICASE DHX37-RELATED"/>
    <property type="match status" value="1"/>
</dbReference>
<evidence type="ECO:0000256" key="2">
    <source>
        <dbReference type="ARBA" id="ARBA00012552"/>
    </source>
</evidence>
<dbReference type="CDD" id="cd05233">
    <property type="entry name" value="SDR_c"/>
    <property type="match status" value="1"/>
</dbReference>
<feature type="region of interest" description="Disordered" evidence="9">
    <location>
        <begin position="673"/>
        <end position="710"/>
    </location>
</feature>
<dbReference type="Pfam" id="PF00271">
    <property type="entry name" value="Helicase_C"/>
    <property type="match status" value="1"/>
</dbReference>
<dbReference type="SUPFAM" id="SSF51735">
    <property type="entry name" value="NAD(P)-binding Rossmann-fold domains"/>
    <property type="match status" value="1"/>
</dbReference>
<feature type="region of interest" description="Disordered" evidence="9">
    <location>
        <begin position="328"/>
        <end position="351"/>
    </location>
</feature>
<dbReference type="PANTHER" id="PTHR18934">
    <property type="entry name" value="ATP-DEPENDENT RNA HELICASE"/>
    <property type="match status" value="1"/>
</dbReference>
<dbReference type="Pfam" id="PF13561">
    <property type="entry name" value="adh_short_C2"/>
    <property type="match status" value="1"/>
</dbReference>
<dbReference type="InterPro" id="IPR003593">
    <property type="entry name" value="AAA+_ATPase"/>
</dbReference>
<dbReference type="GO" id="GO:0000462">
    <property type="term" value="P:maturation of SSU-rRNA from tricistronic rRNA transcript (SSU-rRNA, 5.8S rRNA, LSU-rRNA)"/>
    <property type="evidence" value="ECO:0007669"/>
    <property type="project" value="TreeGrafter"/>
</dbReference>
<feature type="compositionally biased region" description="Acidic residues" evidence="9">
    <location>
        <begin position="698"/>
        <end position="708"/>
    </location>
</feature>
<evidence type="ECO:0000256" key="4">
    <source>
        <dbReference type="ARBA" id="ARBA00022801"/>
    </source>
</evidence>
<dbReference type="STRING" id="1306861.A0A4U6XMW4"/>
<comment type="similarity">
    <text evidence="1">Belongs to the DEAD box helicase family. DEAH subfamily.</text>
</comment>
<dbReference type="Gene3D" id="1.20.120.1080">
    <property type="match status" value="1"/>
</dbReference>
<feature type="compositionally biased region" description="Acidic residues" evidence="9">
    <location>
        <begin position="280"/>
        <end position="307"/>
    </location>
</feature>
<dbReference type="SMART" id="SM00490">
    <property type="entry name" value="HELICc"/>
    <property type="match status" value="1"/>
</dbReference>
<dbReference type="FunFam" id="3.40.50.300:FF:000637">
    <property type="entry name" value="ATP-dependent RNA helicase DHX37/DHR1"/>
    <property type="match status" value="1"/>
</dbReference>
<dbReference type="Gene3D" id="3.40.50.300">
    <property type="entry name" value="P-loop containing nucleotide triphosphate hydrolases"/>
    <property type="match status" value="2"/>
</dbReference>
<dbReference type="EC" id="3.6.4.13" evidence="2"/>
<evidence type="ECO:0000256" key="7">
    <source>
        <dbReference type="ARBA" id="ARBA00022857"/>
    </source>
</evidence>
<dbReference type="Proteomes" id="UP000310108">
    <property type="component" value="Unassembled WGS sequence"/>
</dbReference>
<dbReference type="GO" id="GO:0005730">
    <property type="term" value="C:nucleolus"/>
    <property type="evidence" value="ECO:0007669"/>
    <property type="project" value="TreeGrafter"/>
</dbReference>
<keyword evidence="7" id="KW-0521">NADP</keyword>
<dbReference type="InterPro" id="IPR048333">
    <property type="entry name" value="HA2_WH"/>
</dbReference>
<evidence type="ECO:0000259" key="11">
    <source>
        <dbReference type="PROSITE" id="PS51194"/>
    </source>
</evidence>
<dbReference type="PROSITE" id="PS51194">
    <property type="entry name" value="HELICASE_CTER"/>
    <property type="match status" value="1"/>
</dbReference>
<dbReference type="GO" id="GO:0005524">
    <property type="term" value="F:ATP binding"/>
    <property type="evidence" value="ECO:0007669"/>
    <property type="project" value="UniProtKB-KW"/>
</dbReference>
<gene>
    <name evidence="12" type="ORF">CTA1_5404</name>
</gene>
<dbReference type="InterPro" id="IPR002464">
    <property type="entry name" value="DNA/RNA_helicase_DEAH_CS"/>
</dbReference>
<keyword evidence="4" id="KW-0378">Hydrolase</keyword>
<dbReference type="InterPro" id="IPR001650">
    <property type="entry name" value="Helicase_C-like"/>
</dbReference>
<organism evidence="12 13">
    <name type="scientific">Colletotrichum tanaceti</name>
    <dbReference type="NCBI Taxonomy" id="1306861"/>
    <lineage>
        <taxon>Eukaryota</taxon>
        <taxon>Fungi</taxon>
        <taxon>Dikarya</taxon>
        <taxon>Ascomycota</taxon>
        <taxon>Pezizomycotina</taxon>
        <taxon>Sordariomycetes</taxon>
        <taxon>Hypocreomycetidae</taxon>
        <taxon>Glomerellales</taxon>
        <taxon>Glomerellaceae</taxon>
        <taxon>Colletotrichum</taxon>
        <taxon>Colletotrichum destructivum species complex</taxon>
    </lineage>
</organism>
<dbReference type="FunFam" id="3.40.50.720:FF:000084">
    <property type="entry name" value="Short-chain dehydrogenase reductase"/>
    <property type="match status" value="1"/>
</dbReference>
<dbReference type="SMART" id="SM00847">
    <property type="entry name" value="HA2"/>
    <property type="match status" value="1"/>
</dbReference>
<reference evidence="12 13" key="1">
    <citation type="journal article" date="2019" name="PLoS ONE">
        <title>Comparative genome analysis indicates high evolutionary potential of pathogenicity genes in Colletotrichum tanaceti.</title>
        <authorList>
            <person name="Lelwala R.V."/>
            <person name="Korhonen P.K."/>
            <person name="Young N.D."/>
            <person name="Scott J.B."/>
            <person name="Ades P.A."/>
            <person name="Gasser R.B."/>
            <person name="Taylor P.W.J."/>
        </authorList>
    </citation>
    <scope>NUCLEOTIDE SEQUENCE [LARGE SCALE GENOMIC DNA]</scope>
    <source>
        <strain evidence="12">BRIP57314</strain>
    </source>
</reference>
<sequence length="1543" mass="170212">MPKFVPRQRKHKVLARERAKGNGVVDLDTNTDEILPEDQKRLQEKRDQLKAELQGDGAKASGKKAKRLEKYITNKLRKDENREILAKLAQQKVDTSLFSSTKTLGQGKETKRQTLIRTLREKNAGLEVDPDVEELLYEERKDAPEPDSDDSEAEGPKAIKPAPRPQAPGPAKAAKAAAEATAVPAAPTSTSASASVSASLSAPVAKSEPQPPASVGSGLKRPLDVDEAGRPVLRKRQKRGGVVSKFSIAEPEKAKDAEDEWGGISDDENMKDQGSGDNKEESEEEPEESSEGSEESEDDEDEDDDDDSGNKRQSAFKAWAHAQRNQALGYEPVTPNSTALEIPRPENFQPRPLEQEPLPQELQPTTNLARKAYAVQVTRTPEIQEARLKLPVVAEEQRIMEVIHNNDIVVVCGATGSGKTTQVPQFLYEAGYGSPGSATPGMIGVTQPRRVAAVSMSKRVGQELGDHSDRVGYQIRFEGTTSAKTAVKFMTDGVLLREMAQDFSLKKYSAIIIDEAHERSVNTDILVGMLSRINNIRKGDDKIDPSIKPLKIIIMSATLRVEDMTNNTTLFPTPPPVVEVEGRQHPVTTHFARRTEADYVDEAFNKIIRGHKKLPPGGFLVFLTGQNEIRHLSKRLTEEFGGFTGVSTPKVEISATDAPIEVEDIDFGEVDDADMADFDDGLDDDDDDNDDHKHEDDKEFEIEGEEGETGPQKMQVLPLYSLLPTREQMRVFDDPPENHRQIILATNVAETSLTIPGIRYVFDCGRSKERQYDRLSGVQTYEIGWISKASASQRAGRAGRTGPGHCYRLYSSAVYERDLPEFTDPEILRMPVDGVVLQLKAMNLSNVVNFPFPTPPNRMALHQAERLLTYLSAITPAGQITKIGSTMSIFPLSPRFARILLVGHQHDCLPYTIMTVAALSAAEIFVPEHQAIPSLAARDEAEFWSNADVIAEDRQANIRRLFNAAHRSFCYLDDRSDAIKLLQVVGEYAHDPTEKWCEDHFVRFKVMKEITQLRQQITELLRANIPAFKNLKYQDRLDAPSDKQVAYLKQMVAAGFIDHVALRADKSAVPPELARKPRRAIDVPYVPLVPLGAGHDADKFVYIHPTSPLSHLSPQECPEFIVYSHLQRATQGADPNKTPKTRMQSLTDVTGGQLASLAKGTPLVSYGKPVKEISSTASTREVWVVPYLRAEGVGGQGWPLPMKKVTQRKDPVTLPQRYVDIPESATALIPPTSSLLGVGSLHYMISPMVLQQQRSTLEINDALIDDCLSVLRDIEMKMTTLFQGVAVVTGAGSGIGRQVAISFAREGCRRIALLDRDEDGALETARMCREANGETRTFVMEIDNRNEEDVTTSMESVVEEWGRIDYAVNCAGMFGPLAPSHLLTPAEFDDITATNYRGTWLCSRAELTYMIKQEPMKTHDGRPGNRGVIVNVASNLSLVSRAETPAYSASKAAILSMTRSDAIDRLTDQYSKYNIRINCVCPGIIDTPMTSEVSPNDPIVSVAPMKRKGTPQEVADAVLFLCSSKATFIQGASLSVDGGYVIT</sequence>
<dbReference type="Pfam" id="PF04408">
    <property type="entry name" value="WHD_HA2"/>
    <property type="match status" value="1"/>
</dbReference>
<dbReference type="PRINTS" id="PR00081">
    <property type="entry name" value="GDHRDH"/>
</dbReference>
<feature type="compositionally biased region" description="Acidic residues" evidence="9">
    <location>
        <begin position="673"/>
        <end position="689"/>
    </location>
</feature>
<feature type="region of interest" description="Disordered" evidence="9">
    <location>
        <begin position="97"/>
        <end position="314"/>
    </location>
</feature>
<keyword evidence="3" id="KW-0547">Nucleotide-binding</keyword>
<dbReference type="PROSITE" id="PS51192">
    <property type="entry name" value="HELICASE_ATP_BIND_1"/>
    <property type="match status" value="1"/>
</dbReference>
<feature type="compositionally biased region" description="Acidic residues" evidence="9">
    <location>
        <begin position="257"/>
        <end position="269"/>
    </location>
</feature>
<dbReference type="InterPro" id="IPR007502">
    <property type="entry name" value="Helicase-assoc_dom"/>
</dbReference>
<dbReference type="Pfam" id="PF21010">
    <property type="entry name" value="HA2_C"/>
    <property type="match status" value="1"/>
</dbReference>
<evidence type="ECO:0000256" key="6">
    <source>
        <dbReference type="ARBA" id="ARBA00022840"/>
    </source>
</evidence>
<keyword evidence="13" id="KW-1185">Reference proteome</keyword>
<keyword evidence="5 12" id="KW-0347">Helicase</keyword>
<dbReference type="Pfam" id="PF07717">
    <property type="entry name" value="OB_NTP_bind"/>
    <property type="match status" value="1"/>
</dbReference>
<evidence type="ECO:0000256" key="5">
    <source>
        <dbReference type="ARBA" id="ARBA00022806"/>
    </source>
</evidence>
<dbReference type="CDD" id="cd18791">
    <property type="entry name" value="SF2_C_RHA"/>
    <property type="match status" value="1"/>
</dbReference>
<dbReference type="GO" id="GO:0003723">
    <property type="term" value="F:RNA binding"/>
    <property type="evidence" value="ECO:0007669"/>
    <property type="project" value="TreeGrafter"/>
</dbReference>
<dbReference type="InterPro" id="IPR011545">
    <property type="entry name" value="DEAD/DEAH_box_helicase_dom"/>
</dbReference>
<feature type="compositionally biased region" description="Basic and acidic residues" evidence="9">
    <location>
        <begin position="108"/>
        <end position="124"/>
    </location>
</feature>
<evidence type="ECO:0000256" key="3">
    <source>
        <dbReference type="ARBA" id="ARBA00022741"/>
    </source>
</evidence>
<feature type="compositionally biased region" description="Low complexity" evidence="9">
    <location>
        <begin position="169"/>
        <end position="207"/>
    </location>
</feature>
<dbReference type="GO" id="GO:0003724">
    <property type="term" value="F:RNA helicase activity"/>
    <property type="evidence" value="ECO:0007669"/>
    <property type="project" value="UniProtKB-EC"/>
</dbReference>
<feature type="domain" description="Helicase C-terminal" evidence="11">
    <location>
        <begin position="599"/>
        <end position="843"/>
    </location>
</feature>
<dbReference type="InterPro" id="IPR027417">
    <property type="entry name" value="P-loop_NTPase"/>
</dbReference>
<dbReference type="GO" id="GO:1990904">
    <property type="term" value="C:ribonucleoprotein complex"/>
    <property type="evidence" value="ECO:0007669"/>
    <property type="project" value="UniProtKB-ARBA"/>
</dbReference>
<dbReference type="SMART" id="SM00487">
    <property type="entry name" value="DEXDc"/>
    <property type="match status" value="1"/>
</dbReference>
<dbReference type="PROSITE" id="PS00690">
    <property type="entry name" value="DEAH_ATP_HELICASE"/>
    <property type="match status" value="1"/>
</dbReference>
<evidence type="ECO:0000256" key="9">
    <source>
        <dbReference type="SAM" id="MobiDB-lite"/>
    </source>
</evidence>
<dbReference type="InterPro" id="IPR014001">
    <property type="entry name" value="Helicase_ATP-bd"/>
</dbReference>
<evidence type="ECO:0000313" key="13">
    <source>
        <dbReference type="Proteomes" id="UP000310108"/>
    </source>
</evidence>
<accession>A0A4U6XMW4</accession>
<evidence type="ECO:0000256" key="1">
    <source>
        <dbReference type="ARBA" id="ARBA00008792"/>
    </source>
</evidence>
<comment type="catalytic activity">
    <reaction evidence="8">
        <text>ATP + H2O = ADP + phosphate + H(+)</text>
        <dbReference type="Rhea" id="RHEA:13065"/>
        <dbReference type="ChEBI" id="CHEBI:15377"/>
        <dbReference type="ChEBI" id="CHEBI:15378"/>
        <dbReference type="ChEBI" id="CHEBI:30616"/>
        <dbReference type="ChEBI" id="CHEBI:43474"/>
        <dbReference type="ChEBI" id="CHEBI:456216"/>
        <dbReference type="EC" id="3.6.4.13"/>
    </reaction>
</comment>
<dbReference type="SMART" id="SM00382">
    <property type="entry name" value="AAA"/>
    <property type="match status" value="1"/>
</dbReference>
<dbReference type="InterPro" id="IPR011709">
    <property type="entry name" value="DEAD-box_helicase_OB_fold"/>
</dbReference>
<proteinExistence type="inferred from homology"/>
<protein>
    <recommendedName>
        <fullName evidence="2">RNA helicase</fullName>
        <ecNumber evidence="2">3.6.4.13</ecNumber>
    </recommendedName>
</protein>
<dbReference type="Gene3D" id="3.40.50.720">
    <property type="entry name" value="NAD(P)-binding Rossmann-like Domain"/>
    <property type="match status" value="1"/>
</dbReference>
<evidence type="ECO:0000256" key="8">
    <source>
        <dbReference type="ARBA" id="ARBA00047984"/>
    </source>
</evidence>
<comment type="caution">
    <text evidence="12">The sequence shown here is derived from an EMBL/GenBank/DDBJ whole genome shotgun (WGS) entry which is preliminary data.</text>
</comment>
<dbReference type="InterPro" id="IPR036291">
    <property type="entry name" value="NAD(P)-bd_dom_sf"/>
</dbReference>
<dbReference type="Pfam" id="PF00270">
    <property type="entry name" value="DEAD"/>
    <property type="match status" value="1"/>
</dbReference>
<keyword evidence="6" id="KW-0067">ATP-binding</keyword>